<comment type="caution">
    <text evidence="1">The sequence shown here is derived from an EMBL/GenBank/DDBJ whole genome shotgun (WGS) entry which is preliminary data.</text>
</comment>
<dbReference type="Proteomes" id="UP000637906">
    <property type="component" value="Unassembled WGS sequence"/>
</dbReference>
<accession>A0A8J3HUP7</accession>
<keyword evidence="2" id="KW-1185">Reference proteome</keyword>
<sequence>MIKNISISSNLIIIKTDDEKEVENFIRFFTTLDKNKAAKTLFADETSIEYKKEGILDVIQLTKNKGFNYIEIETVIDHLCKHDMVINSEIIEYAFTEAADKLEHQNIIFCFYQKHPQLNIRINKGMISIRPMAREHLNLNSTACKKLIELLQKENSLHGCTIKDNIIYILSYTEVQNAVNSIVQVLLKCHLIEKKNKEEIVEQLIQIAFKDFTMSELKVIRGIASYPNDHSLNKYKDTTKRIESIFLDLVDNSFNTDSMNKLKSALKQEGEFSAVPKIIMKSIYKLDKNFHGKLNALLKLSINGKI</sequence>
<evidence type="ECO:0000313" key="2">
    <source>
        <dbReference type="Proteomes" id="UP000637906"/>
    </source>
</evidence>
<dbReference type="EMBL" id="BNGU01000020">
    <property type="protein sequence ID" value="GHM59587.1"/>
    <property type="molecule type" value="Genomic_DNA"/>
</dbReference>
<gene>
    <name evidence="1" type="ORF">sL5_05800</name>
</gene>
<evidence type="ECO:0000313" key="1">
    <source>
        <dbReference type="EMBL" id="GHM59587.1"/>
    </source>
</evidence>
<reference evidence="1 2" key="1">
    <citation type="journal article" date="2021" name="Microb. Ecol.">
        <title>Candidatus Mesenet longicola: Novel Endosymbionts of Brontispa longissima that Induce Cytoplasmic Incompatibility.</title>
        <authorList>
            <person name="Takano S."/>
            <person name="Gotoh Y."/>
            <person name="Hayashi T."/>
        </authorList>
    </citation>
    <scope>NUCLEOTIDE SEQUENCE [LARGE SCALE GENOMIC DNA]</scope>
    <source>
        <strain evidence="1">L5</strain>
    </source>
</reference>
<dbReference type="AlphaFoldDB" id="A0A8J3HUP7"/>
<name>A0A8J3HUP7_9RICK</name>
<organism evidence="1 2">
    <name type="scientific">Candidatus Mesenet longicola</name>
    <dbReference type="NCBI Taxonomy" id="1892558"/>
    <lineage>
        <taxon>Bacteria</taxon>
        <taxon>Pseudomonadati</taxon>
        <taxon>Pseudomonadota</taxon>
        <taxon>Alphaproteobacteria</taxon>
        <taxon>Rickettsiales</taxon>
        <taxon>Anaplasmataceae</taxon>
        <taxon>Candidatus Mesenet</taxon>
    </lineage>
</organism>
<proteinExistence type="predicted"/>
<protein>
    <submittedName>
        <fullName evidence="1">Uncharacterized protein</fullName>
    </submittedName>
</protein>